<dbReference type="InterPro" id="IPR009011">
    <property type="entry name" value="Man6P_isomerase_rcpt-bd_dom_sf"/>
</dbReference>
<keyword evidence="11 18" id="KW-1133">Transmembrane helix</keyword>
<dbReference type="AlphaFoldDB" id="A0AAE0SH88"/>
<keyword evidence="13" id="KW-0333">Golgi apparatus</keyword>
<keyword evidence="16" id="KW-1015">Disulfide bond</keyword>
<keyword evidence="8 18" id="KW-0812">Transmembrane</keyword>
<organism evidence="20 21">
    <name type="scientific">Potamilus streckersoni</name>
    <dbReference type="NCBI Taxonomy" id="2493646"/>
    <lineage>
        <taxon>Eukaryota</taxon>
        <taxon>Metazoa</taxon>
        <taxon>Spiralia</taxon>
        <taxon>Lophotrochozoa</taxon>
        <taxon>Mollusca</taxon>
        <taxon>Bivalvia</taxon>
        <taxon>Autobranchia</taxon>
        <taxon>Heteroconchia</taxon>
        <taxon>Palaeoheterodonta</taxon>
        <taxon>Unionida</taxon>
        <taxon>Unionoidea</taxon>
        <taxon>Unionidae</taxon>
        <taxon>Ambleminae</taxon>
        <taxon>Lampsilini</taxon>
        <taxon>Potamilus</taxon>
    </lineage>
</organism>
<keyword evidence="10" id="KW-0653">Protein transport</keyword>
<evidence type="ECO:0000256" key="18">
    <source>
        <dbReference type="SAM" id="Phobius"/>
    </source>
</evidence>
<dbReference type="PANTHER" id="PTHR15071:SF0">
    <property type="entry name" value="MANNOSE 6-PHOSPHATE RECEPTOR-LIKE PROTEIN 1"/>
    <property type="match status" value="1"/>
</dbReference>
<dbReference type="GO" id="GO:0015031">
    <property type="term" value="P:protein transport"/>
    <property type="evidence" value="ECO:0007669"/>
    <property type="project" value="UniProtKB-KW"/>
</dbReference>
<evidence type="ECO:0000256" key="13">
    <source>
        <dbReference type="ARBA" id="ARBA00023034"/>
    </source>
</evidence>
<evidence type="ECO:0000256" key="2">
    <source>
        <dbReference type="ARBA" id="ARBA00004358"/>
    </source>
</evidence>
<keyword evidence="15 18" id="KW-0472">Membrane</keyword>
<dbReference type="PROSITE" id="PS51914">
    <property type="entry name" value="MRH"/>
    <property type="match status" value="1"/>
</dbReference>
<reference evidence="20" key="3">
    <citation type="submission" date="2023-05" db="EMBL/GenBank/DDBJ databases">
        <authorList>
            <person name="Smith C.H."/>
        </authorList>
    </citation>
    <scope>NUCLEOTIDE SEQUENCE</scope>
    <source>
        <strain evidence="20">CHS0354</strain>
        <tissue evidence="20">Mantle</tissue>
    </source>
</reference>
<evidence type="ECO:0000256" key="10">
    <source>
        <dbReference type="ARBA" id="ARBA00022927"/>
    </source>
</evidence>
<dbReference type="EMBL" id="JAEAOA010001885">
    <property type="protein sequence ID" value="KAK3591981.1"/>
    <property type="molecule type" value="Genomic_DNA"/>
</dbReference>
<feature type="transmembrane region" description="Helical" evidence="18">
    <location>
        <begin position="121"/>
        <end position="147"/>
    </location>
</feature>
<dbReference type="Pfam" id="PF09451">
    <property type="entry name" value="ATG27"/>
    <property type="match status" value="1"/>
</dbReference>
<evidence type="ECO:0000256" key="14">
    <source>
        <dbReference type="ARBA" id="ARBA00023128"/>
    </source>
</evidence>
<dbReference type="GO" id="GO:0031966">
    <property type="term" value="C:mitochondrial membrane"/>
    <property type="evidence" value="ECO:0007669"/>
    <property type="project" value="UniProtKB-SubCell"/>
</dbReference>
<comment type="caution">
    <text evidence="20">The sequence shown here is derived from an EMBL/GenBank/DDBJ whole genome shotgun (WGS) entry which is preliminary data.</text>
</comment>
<dbReference type="Gene3D" id="2.70.130.10">
    <property type="entry name" value="Mannose-6-phosphate receptor binding domain"/>
    <property type="match status" value="1"/>
</dbReference>
<evidence type="ECO:0000256" key="11">
    <source>
        <dbReference type="ARBA" id="ARBA00022989"/>
    </source>
</evidence>
<sequence>MFSWNPCTPFSEGSCNNMAVCQKRPFIPMPEYHSLGDQNSAVFASDDTGKLTLSYKAVQEGVSRTSIITLTCEQQTEGILDVAGETQQTKYYMELKSKYACPRVGPTPQHGGEEKKGELSVGSVLCIVFFCLLAVYLAGGIAFQVFVRKESGRRIIPNISFWSKITGFIKDGILFVVRKVRGSNYTKI</sequence>
<evidence type="ECO:0000256" key="3">
    <source>
        <dbReference type="ARBA" id="ARBA00004394"/>
    </source>
</evidence>
<evidence type="ECO:0000256" key="9">
    <source>
        <dbReference type="ARBA" id="ARBA00022729"/>
    </source>
</evidence>
<accession>A0AAE0SH88</accession>
<evidence type="ECO:0000256" key="4">
    <source>
        <dbReference type="ARBA" id="ARBA00004472"/>
    </source>
</evidence>
<evidence type="ECO:0000313" key="20">
    <source>
        <dbReference type="EMBL" id="KAK3591981.1"/>
    </source>
</evidence>
<dbReference type="InterPro" id="IPR018939">
    <property type="entry name" value="Autophagy-rel_prot_27"/>
</dbReference>
<proteinExistence type="inferred from homology"/>
<evidence type="ECO:0000256" key="17">
    <source>
        <dbReference type="ARBA" id="ARBA00023329"/>
    </source>
</evidence>
<evidence type="ECO:0000256" key="1">
    <source>
        <dbReference type="ARBA" id="ARBA00004304"/>
    </source>
</evidence>
<comment type="similarity">
    <text evidence="5">Belongs to the ATG27 family.</text>
</comment>
<dbReference type="GO" id="GO:0034045">
    <property type="term" value="C:phagophore assembly site membrane"/>
    <property type="evidence" value="ECO:0007669"/>
    <property type="project" value="UniProtKB-SubCell"/>
</dbReference>
<evidence type="ECO:0000256" key="8">
    <source>
        <dbReference type="ARBA" id="ARBA00022692"/>
    </source>
</evidence>
<protein>
    <recommendedName>
        <fullName evidence="6">Autophagy-related protein 27</fullName>
    </recommendedName>
</protein>
<evidence type="ECO:0000256" key="7">
    <source>
        <dbReference type="ARBA" id="ARBA00022448"/>
    </source>
</evidence>
<keyword evidence="17" id="KW-0968">Cytoplasmic vesicle</keyword>
<reference evidence="20" key="1">
    <citation type="journal article" date="2021" name="Genome Biol. Evol.">
        <title>A High-Quality Reference Genome for a Parasitic Bivalve with Doubly Uniparental Inheritance (Bivalvia: Unionida).</title>
        <authorList>
            <person name="Smith C.H."/>
        </authorList>
    </citation>
    <scope>NUCLEOTIDE SEQUENCE</scope>
    <source>
        <strain evidence="20">CHS0354</strain>
    </source>
</reference>
<gene>
    <name evidence="20" type="ORF">CHS0354_031488</name>
</gene>
<dbReference type="GO" id="GO:0000139">
    <property type="term" value="C:Golgi membrane"/>
    <property type="evidence" value="ECO:0007669"/>
    <property type="project" value="UniProtKB-SubCell"/>
</dbReference>
<keyword evidence="21" id="KW-1185">Reference proteome</keyword>
<dbReference type="GO" id="GO:0006914">
    <property type="term" value="P:autophagy"/>
    <property type="evidence" value="ECO:0007669"/>
    <property type="project" value="UniProtKB-KW"/>
</dbReference>
<dbReference type="PANTHER" id="PTHR15071">
    <property type="entry name" value="MANNOSE-6-PHOSPHATE RECEPTOR FAMILY MEMBER"/>
    <property type="match status" value="1"/>
</dbReference>
<evidence type="ECO:0000256" key="16">
    <source>
        <dbReference type="ARBA" id="ARBA00023157"/>
    </source>
</evidence>
<evidence type="ECO:0000259" key="19">
    <source>
        <dbReference type="PROSITE" id="PS51914"/>
    </source>
</evidence>
<evidence type="ECO:0000256" key="12">
    <source>
        <dbReference type="ARBA" id="ARBA00023006"/>
    </source>
</evidence>
<dbReference type="InterPro" id="IPR044865">
    <property type="entry name" value="MRH_dom"/>
</dbReference>
<evidence type="ECO:0000313" key="21">
    <source>
        <dbReference type="Proteomes" id="UP001195483"/>
    </source>
</evidence>
<keyword evidence="9" id="KW-0732">Signal</keyword>
<dbReference type="GO" id="GO:0010008">
    <property type="term" value="C:endosome membrane"/>
    <property type="evidence" value="ECO:0007669"/>
    <property type="project" value="UniProtKB-SubCell"/>
</dbReference>
<evidence type="ECO:0000256" key="15">
    <source>
        <dbReference type="ARBA" id="ARBA00023136"/>
    </source>
</evidence>
<reference evidence="20" key="2">
    <citation type="journal article" date="2021" name="Genome Biol. Evol.">
        <title>Developing a high-quality reference genome for a parasitic bivalve with doubly uniparental inheritance (Bivalvia: Unionida).</title>
        <authorList>
            <person name="Smith C.H."/>
        </authorList>
    </citation>
    <scope>NUCLEOTIDE SEQUENCE</scope>
    <source>
        <strain evidence="20">CHS0354</strain>
        <tissue evidence="20">Mantle</tissue>
    </source>
</reference>
<feature type="domain" description="MRH" evidence="19">
    <location>
        <begin position="1"/>
        <end position="103"/>
    </location>
</feature>
<name>A0AAE0SH88_9BIVA</name>
<comment type="subcellular location">
    <subcellularLocation>
        <location evidence="2">Cytoplasmic vesicle membrane</location>
        <topology evidence="2">Single-pass type I membrane protein</topology>
    </subcellularLocation>
    <subcellularLocation>
        <location evidence="3">Golgi apparatus membrane</location>
    </subcellularLocation>
    <subcellularLocation>
        <location evidence="1">Mitochondrion membrane</location>
        <topology evidence="1">Single-pass membrane protein</topology>
    </subcellularLocation>
    <subcellularLocation>
        <location evidence="4">Preautophagosomal structure membrane</location>
        <topology evidence="4">Single-pass type I membrane protein</topology>
    </subcellularLocation>
</comment>
<evidence type="ECO:0000256" key="6">
    <source>
        <dbReference type="ARBA" id="ARBA00013776"/>
    </source>
</evidence>
<dbReference type="GO" id="GO:0005802">
    <property type="term" value="C:trans-Golgi network"/>
    <property type="evidence" value="ECO:0007669"/>
    <property type="project" value="TreeGrafter"/>
</dbReference>
<dbReference type="SUPFAM" id="SSF50911">
    <property type="entry name" value="Mannose 6-phosphate receptor domain"/>
    <property type="match status" value="1"/>
</dbReference>
<keyword evidence="7" id="KW-0813">Transport</keyword>
<keyword evidence="14" id="KW-0496">Mitochondrion</keyword>
<evidence type="ECO:0000256" key="5">
    <source>
        <dbReference type="ARBA" id="ARBA00005363"/>
    </source>
</evidence>
<dbReference type="Proteomes" id="UP001195483">
    <property type="component" value="Unassembled WGS sequence"/>
</dbReference>
<keyword evidence="12" id="KW-0072">Autophagy</keyword>